<dbReference type="Gene3D" id="2.40.170.20">
    <property type="entry name" value="TonB-dependent receptor, beta-barrel domain"/>
    <property type="match status" value="1"/>
</dbReference>
<keyword evidence="4 8" id="KW-0812">Transmembrane</keyword>
<dbReference type="OrthoDB" id="1109208at2"/>
<feature type="domain" description="TonB-dependent receptor plug" evidence="9">
    <location>
        <begin position="116"/>
        <end position="225"/>
    </location>
</feature>
<dbReference type="SUPFAM" id="SSF56935">
    <property type="entry name" value="Porins"/>
    <property type="match status" value="1"/>
</dbReference>
<evidence type="ECO:0000313" key="10">
    <source>
        <dbReference type="EMBL" id="TXC81358.1"/>
    </source>
</evidence>
<evidence type="ECO:0000256" key="5">
    <source>
        <dbReference type="ARBA" id="ARBA00022729"/>
    </source>
</evidence>
<dbReference type="Pfam" id="PF13715">
    <property type="entry name" value="CarbopepD_reg_2"/>
    <property type="match status" value="1"/>
</dbReference>
<dbReference type="PANTHER" id="PTHR30069">
    <property type="entry name" value="TONB-DEPENDENT OUTER MEMBRANE RECEPTOR"/>
    <property type="match status" value="1"/>
</dbReference>
<keyword evidence="11" id="KW-1185">Reference proteome</keyword>
<keyword evidence="7 8" id="KW-0998">Cell outer membrane</keyword>
<keyword evidence="2 8" id="KW-0813">Transport</keyword>
<dbReference type="InterPro" id="IPR039426">
    <property type="entry name" value="TonB-dep_rcpt-like"/>
</dbReference>
<keyword evidence="3 8" id="KW-1134">Transmembrane beta strand</keyword>
<organism evidence="10 11">
    <name type="scientific">Luteibaculum oceani</name>
    <dbReference type="NCBI Taxonomy" id="1294296"/>
    <lineage>
        <taxon>Bacteria</taxon>
        <taxon>Pseudomonadati</taxon>
        <taxon>Bacteroidota</taxon>
        <taxon>Flavobacteriia</taxon>
        <taxon>Flavobacteriales</taxon>
        <taxon>Luteibaculaceae</taxon>
        <taxon>Luteibaculum</taxon>
    </lineage>
</organism>
<protein>
    <submittedName>
        <fullName evidence="10">TonB-dependent receptor</fullName>
    </submittedName>
</protein>
<dbReference type="AlphaFoldDB" id="A0A5C6VE72"/>
<evidence type="ECO:0000313" key="11">
    <source>
        <dbReference type="Proteomes" id="UP000321168"/>
    </source>
</evidence>
<dbReference type="RefSeq" id="WP_147014031.1">
    <property type="nucleotide sequence ID" value="NZ_VORB01000004.1"/>
</dbReference>
<comment type="subcellular location">
    <subcellularLocation>
        <location evidence="1 8">Cell outer membrane</location>
        <topology evidence="1 8">Multi-pass membrane protein</topology>
    </subcellularLocation>
</comment>
<evidence type="ECO:0000256" key="7">
    <source>
        <dbReference type="ARBA" id="ARBA00023237"/>
    </source>
</evidence>
<keyword evidence="10" id="KW-0675">Receptor</keyword>
<dbReference type="Pfam" id="PF07715">
    <property type="entry name" value="Plug"/>
    <property type="match status" value="1"/>
</dbReference>
<dbReference type="InterPro" id="IPR036942">
    <property type="entry name" value="Beta-barrel_TonB_sf"/>
</dbReference>
<evidence type="ECO:0000256" key="1">
    <source>
        <dbReference type="ARBA" id="ARBA00004571"/>
    </source>
</evidence>
<dbReference type="PROSITE" id="PS52016">
    <property type="entry name" value="TONB_DEPENDENT_REC_3"/>
    <property type="match status" value="1"/>
</dbReference>
<comment type="similarity">
    <text evidence="8">Belongs to the TonB-dependent receptor family.</text>
</comment>
<evidence type="ECO:0000259" key="9">
    <source>
        <dbReference type="Pfam" id="PF07715"/>
    </source>
</evidence>
<dbReference type="SUPFAM" id="SSF49464">
    <property type="entry name" value="Carboxypeptidase regulatory domain-like"/>
    <property type="match status" value="1"/>
</dbReference>
<sequence length="936" mass="105380">MRGFITLVFALSICLITNGQYKVSGVVKDARSKETLIGAAVIIKGKSSGVTTDIDGNFELNIPGNAPTVIMVSYLGYQPQEKTVSPSNNKVDFLLETNQVVMKEVKIVGQRVEEKLREAPVTIERMGIKEIKQTPAAGFYEGLANLKGVDMTSASLGFKVINTRGFNSTSPVRTIQLIDGVDNQAPGLNFSLGNFVGVSELDVEKVDIVVGANSATYGPNAFNGVISMTTKDPYKYEGLELQVKGAERNFAEIAMRYAHVSGELNEDGTDELQNALARFNNKVLKDRFAYKFNAYYLTADDWEATNYDTTLGVKEVLDSEIKTSAEGYDAINIYGESLYGSRTAVYNPAILPGTVGRTAVYRTGYREEDLTNYETYSLKLSGAAYYKLPENFGTVSYWQNYALGTTVYQGDNRYSVKDITFRQQKLEWDHKNFNIKAYQTKEDAGNSYDLVFTAQQLLRRQKEDFRWFNDYTRGYREAYRDSGYSVQQSFEYARAFANSETNNGGKYLVPGTPEFEAEFNKITSNPSFQDGGTRFADASSLKHIEFKTNFDLTKIKSWLPETFKFGGNYRLYDPNSFGTIFSDTLIDRNDISKGFVDISVWEYGAFTNFEKDVTTLEKSKVGVKLIGSLRYDNHQNFDPFFTPALSAVISTSNTDNIRLTYTTARRNPTLQDQYLLYDIGVARLKGNINGEAIVSLENYFDPEDGYLATGRPKVETIAPVRPERVETFEIGYKGIMFRNLYVDASYYQSKYNDFLGYIIAFDFNDSTQVQGGTYVYDIDSKPTRFAANSISTVETQGFSVGLNYYFPQYFSINGNYTWSKLTKTNEDDPLIPFFNTPEHKFNIGVGLRGWKNFGANITYRWVEGFDYFGSPQFSGPVPTYGLVDAQVNYEIPDYNLTFKLGASNILNNLHFEAYGAPFIGRLAYFSVNYGFNKNGK</sequence>
<name>A0A5C6VE72_9FLAO</name>
<proteinExistence type="inferred from homology"/>
<evidence type="ECO:0000256" key="8">
    <source>
        <dbReference type="PROSITE-ProRule" id="PRU01360"/>
    </source>
</evidence>
<dbReference type="InterPro" id="IPR037066">
    <property type="entry name" value="Plug_dom_sf"/>
</dbReference>
<dbReference type="PANTHER" id="PTHR30069:SF29">
    <property type="entry name" value="HEMOGLOBIN AND HEMOGLOBIN-HAPTOGLOBIN-BINDING PROTEIN 1-RELATED"/>
    <property type="match status" value="1"/>
</dbReference>
<dbReference type="GO" id="GO:0015344">
    <property type="term" value="F:siderophore uptake transmembrane transporter activity"/>
    <property type="evidence" value="ECO:0007669"/>
    <property type="project" value="TreeGrafter"/>
</dbReference>
<evidence type="ECO:0000256" key="3">
    <source>
        <dbReference type="ARBA" id="ARBA00022452"/>
    </source>
</evidence>
<evidence type="ECO:0000256" key="2">
    <source>
        <dbReference type="ARBA" id="ARBA00022448"/>
    </source>
</evidence>
<dbReference type="Gene3D" id="2.170.130.10">
    <property type="entry name" value="TonB-dependent receptor, plug domain"/>
    <property type="match status" value="1"/>
</dbReference>
<dbReference type="EMBL" id="VORB01000004">
    <property type="protein sequence ID" value="TXC81358.1"/>
    <property type="molecule type" value="Genomic_DNA"/>
</dbReference>
<accession>A0A5C6VE72</accession>
<evidence type="ECO:0000256" key="6">
    <source>
        <dbReference type="ARBA" id="ARBA00023136"/>
    </source>
</evidence>
<evidence type="ECO:0000256" key="4">
    <source>
        <dbReference type="ARBA" id="ARBA00022692"/>
    </source>
</evidence>
<comment type="caution">
    <text evidence="10">The sequence shown here is derived from an EMBL/GenBank/DDBJ whole genome shotgun (WGS) entry which is preliminary data.</text>
</comment>
<dbReference type="GO" id="GO:0009279">
    <property type="term" value="C:cell outer membrane"/>
    <property type="evidence" value="ECO:0007669"/>
    <property type="project" value="UniProtKB-SubCell"/>
</dbReference>
<dbReference type="Proteomes" id="UP000321168">
    <property type="component" value="Unassembled WGS sequence"/>
</dbReference>
<keyword evidence="6 8" id="KW-0472">Membrane</keyword>
<gene>
    <name evidence="10" type="ORF">FRX97_04965</name>
</gene>
<dbReference type="Gene3D" id="2.60.40.1120">
    <property type="entry name" value="Carboxypeptidase-like, regulatory domain"/>
    <property type="match status" value="1"/>
</dbReference>
<dbReference type="InterPro" id="IPR012910">
    <property type="entry name" value="Plug_dom"/>
</dbReference>
<dbReference type="InterPro" id="IPR008969">
    <property type="entry name" value="CarboxyPept-like_regulatory"/>
</dbReference>
<dbReference type="GO" id="GO:0044718">
    <property type="term" value="P:siderophore transmembrane transport"/>
    <property type="evidence" value="ECO:0007669"/>
    <property type="project" value="TreeGrafter"/>
</dbReference>
<reference evidence="10 11" key="1">
    <citation type="submission" date="2019-08" db="EMBL/GenBank/DDBJ databases">
        <title>Genome of Luteibaculum oceani JCM 18817.</title>
        <authorList>
            <person name="Bowman J.P."/>
        </authorList>
    </citation>
    <scope>NUCLEOTIDE SEQUENCE [LARGE SCALE GENOMIC DNA]</scope>
    <source>
        <strain evidence="10 11">JCM 18817</strain>
    </source>
</reference>
<keyword evidence="5" id="KW-0732">Signal</keyword>